<organism evidence="1 2">
    <name type="scientific">Dendrolimus kikuchii</name>
    <dbReference type="NCBI Taxonomy" id="765133"/>
    <lineage>
        <taxon>Eukaryota</taxon>
        <taxon>Metazoa</taxon>
        <taxon>Ecdysozoa</taxon>
        <taxon>Arthropoda</taxon>
        <taxon>Hexapoda</taxon>
        <taxon>Insecta</taxon>
        <taxon>Pterygota</taxon>
        <taxon>Neoptera</taxon>
        <taxon>Endopterygota</taxon>
        <taxon>Lepidoptera</taxon>
        <taxon>Glossata</taxon>
        <taxon>Ditrysia</taxon>
        <taxon>Bombycoidea</taxon>
        <taxon>Lasiocampidae</taxon>
        <taxon>Dendrolimus</taxon>
    </lineage>
</organism>
<sequence>MYNLDGKNVFITGAANGIGASVVRDCLREGVKFIAFLDIDETAGKALEKELQAQYGEAKVKFLKCDVSKEAQLFTAFDTVFKDHGYIDVVINNAGLADESTPRAIRTQIEVNYLALVNGTIKAIEFMHKNKGGHGGTVINISSIAALCQISPALFVYFGTKSAVLQFSNCIGKEEYYTLTGVRVLTICFGATETDILKQFNTFDDDANVILKNLPSKYPMQTTEFAGKELVEAFKKGETGSTWLINNKPAQDITETIQKAYKMLSDLILPSFE</sequence>
<dbReference type="Proteomes" id="UP000824533">
    <property type="component" value="Linkage Group LG06"/>
</dbReference>
<keyword evidence="2" id="KW-1185">Reference proteome</keyword>
<accession>A0ACC1D909</accession>
<dbReference type="EMBL" id="CM034392">
    <property type="protein sequence ID" value="KAJ0180355.1"/>
    <property type="molecule type" value="Genomic_DNA"/>
</dbReference>
<evidence type="ECO:0000313" key="1">
    <source>
        <dbReference type="EMBL" id="KAJ0180355.1"/>
    </source>
</evidence>
<gene>
    <name evidence="1" type="ORF">K1T71_003759</name>
</gene>
<reference evidence="1 2" key="1">
    <citation type="journal article" date="2021" name="Front. Genet.">
        <title>Chromosome-Level Genome Assembly Reveals Significant Gene Expansion in the Toll and IMD Signaling Pathways of Dendrolimus kikuchii.</title>
        <authorList>
            <person name="Zhou J."/>
            <person name="Wu P."/>
            <person name="Xiong Z."/>
            <person name="Liu N."/>
            <person name="Zhao N."/>
            <person name="Ji M."/>
            <person name="Qiu Y."/>
            <person name="Yang B."/>
        </authorList>
    </citation>
    <scope>NUCLEOTIDE SEQUENCE [LARGE SCALE GENOMIC DNA]</scope>
    <source>
        <strain evidence="1">Ann1</strain>
    </source>
</reference>
<name>A0ACC1D909_9NEOP</name>
<protein>
    <submittedName>
        <fullName evidence="1">Uncharacterized protein</fullName>
    </submittedName>
</protein>
<proteinExistence type="predicted"/>
<evidence type="ECO:0000313" key="2">
    <source>
        <dbReference type="Proteomes" id="UP000824533"/>
    </source>
</evidence>
<comment type="caution">
    <text evidence="1">The sequence shown here is derived from an EMBL/GenBank/DDBJ whole genome shotgun (WGS) entry which is preliminary data.</text>
</comment>